<gene>
    <name evidence="3" type="ORF">KEC16_06680</name>
</gene>
<dbReference type="NCBIfam" id="NF001268">
    <property type="entry name" value="PRK00228.1-4"/>
    <property type="match status" value="1"/>
</dbReference>
<organism evidence="3 4">
    <name type="scientific">Magnetospirillum sulfuroxidans</name>
    <dbReference type="NCBI Taxonomy" id="611300"/>
    <lineage>
        <taxon>Bacteria</taxon>
        <taxon>Pseudomonadati</taxon>
        <taxon>Pseudomonadota</taxon>
        <taxon>Alphaproteobacteria</taxon>
        <taxon>Rhodospirillales</taxon>
        <taxon>Rhodospirillaceae</taxon>
        <taxon>Magnetospirillum</taxon>
    </lineage>
</organism>
<dbReference type="HAMAP" id="MF_00758">
    <property type="entry name" value="UPF0301"/>
    <property type="match status" value="1"/>
</dbReference>
<protein>
    <recommendedName>
        <fullName evidence="2">UPF0301 protein KEC16_06680</fullName>
    </recommendedName>
</protein>
<dbReference type="EMBL" id="JAGTUF010000004">
    <property type="protein sequence ID" value="MBR9971393.1"/>
    <property type="molecule type" value="Genomic_DNA"/>
</dbReference>
<proteinExistence type="inferred from homology"/>
<dbReference type="Gene3D" id="3.40.1740.10">
    <property type="entry name" value="VC0467-like"/>
    <property type="match status" value="1"/>
</dbReference>
<keyword evidence="4" id="KW-1185">Reference proteome</keyword>
<comment type="similarity">
    <text evidence="1 2">Belongs to the UPF0301 (AlgH) family.</text>
</comment>
<reference evidence="3 4" key="1">
    <citation type="submission" date="2021-04" db="EMBL/GenBank/DDBJ databases">
        <title>Magnetospirillum sulfuroxidans sp. nov., a facultative chemolithoautotrophic sulfur-oxidizing alphaproteobacterium isolated from freshwater sediment and proposals for Paramagetospirillum gen. nov., and Magnetospirillaceae fam. nov.</title>
        <authorList>
            <person name="Koziaeva V."/>
            <person name="Geelhoed J.S."/>
            <person name="Sorokin D.Y."/>
            <person name="Grouzdev D.S."/>
        </authorList>
    </citation>
    <scope>NUCLEOTIDE SEQUENCE [LARGE SCALE GENOMIC DNA]</scope>
    <source>
        <strain evidence="3 4">J10</strain>
    </source>
</reference>
<name>A0ABS5ICD5_9PROT</name>
<dbReference type="RefSeq" id="WP_211547109.1">
    <property type="nucleotide sequence ID" value="NZ_JAGTUF010000004.1"/>
</dbReference>
<accession>A0ABS5ICD5</accession>
<dbReference type="PANTHER" id="PTHR30327">
    <property type="entry name" value="UNCHARACTERIZED PROTEIN YQGE"/>
    <property type="match status" value="1"/>
</dbReference>
<dbReference type="PANTHER" id="PTHR30327:SF1">
    <property type="entry name" value="UPF0301 PROTEIN YQGE"/>
    <property type="match status" value="1"/>
</dbReference>
<evidence type="ECO:0000256" key="2">
    <source>
        <dbReference type="HAMAP-Rule" id="MF_00758"/>
    </source>
</evidence>
<comment type="caution">
    <text evidence="3">The sequence shown here is derived from an EMBL/GenBank/DDBJ whole genome shotgun (WGS) entry which is preliminary data.</text>
</comment>
<dbReference type="NCBIfam" id="NF001266">
    <property type="entry name" value="PRK00228.1-1"/>
    <property type="match status" value="1"/>
</dbReference>
<evidence type="ECO:0000313" key="4">
    <source>
        <dbReference type="Proteomes" id="UP000680714"/>
    </source>
</evidence>
<dbReference type="InterPro" id="IPR003774">
    <property type="entry name" value="AlgH-like"/>
</dbReference>
<evidence type="ECO:0000256" key="1">
    <source>
        <dbReference type="ARBA" id="ARBA00009600"/>
    </source>
</evidence>
<dbReference type="Proteomes" id="UP000680714">
    <property type="component" value="Unassembled WGS sequence"/>
</dbReference>
<dbReference type="SUPFAM" id="SSF143456">
    <property type="entry name" value="VC0467-like"/>
    <property type="match status" value="1"/>
</dbReference>
<evidence type="ECO:0000313" key="3">
    <source>
        <dbReference type="EMBL" id="MBR9971393.1"/>
    </source>
</evidence>
<sequence>MTMQKTQGYLSGQFLIAMPQMKDPRFERAVVYLCAHSAEGAMGLVVNRLFDGLTFGELLEQLGIETGPECSRIRVHLGGPVEGGRGFVLHSDDYMHDSSMLVQEGIALTATVDVLRAIALGDGPEKSILALGYAGWSAGQLDAEIKENSWLNVPADPSLLFATDLAHKWEAAIHKLGVDPSLLSVEAGHA</sequence>
<dbReference type="Pfam" id="PF02622">
    <property type="entry name" value="DUF179"/>
    <property type="match status" value="1"/>
</dbReference>